<proteinExistence type="predicted"/>
<evidence type="ECO:0000256" key="1">
    <source>
        <dbReference type="SAM" id="Phobius"/>
    </source>
</evidence>
<dbReference type="Proteomes" id="UP000254794">
    <property type="component" value="Unassembled WGS sequence"/>
</dbReference>
<reference evidence="2 3" key="1">
    <citation type="submission" date="2018-06" db="EMBL/GenBank/DDBJ databases">
        <authorList>
            <consortium name="Pathogen Informatics"/>
            <person name="Doyle S."/>
        </authorList>
    </citation>
    <scope>NUCLEOTIDE SEQUENCE [LARGE SCALE GENOMIC DNA]</scope>
    <source>
        <strain evidence="2 3">NCTC13316</strain>
    </source>
</reference>
<dbReference type="AlphaFoldDB" id="A0A378JN67"/>
<keyword evidence="1" id="KW-0472">Membrane</keyword>
<keyword evidence="1" id="KW-0812">Transmembrane</keyword>
<feature type="transmembrane region" description="Helical" evidence="1">
    <location>
        <begin position="6"/>
        <end position="22"/>
    </location>
</feature>
<sequence length="66" mass="7439">MQKIMVGLGIIFIILGLAWPLIKKLGIGRLPGDILIKKGNFTFYFPITTSIVISLVIMIILWLINR</sequence>
<evidence type="ECO:0000313" key="3">
    <source>
        <dbReference type="Proteomes" id="UP000254794"/>
    </source>
</evidence>
<dbReference type="RefSeq" id="WP_115332341.1">
    <property type="nucleotide sequence ID" value="NZ_CAAAHP010000003.1"/>
</dbReference>
<dbReference type="PANTHER" id="PTHR36443">
    <property type="entry name" value="BSR5223 PROTEIN"/>
    <property type="match status" value="1"/>
</dbReference>
<feature type="transmembrane region" description="Helical" evidence="1">
    <location>
        <begin position="43"/>
        <end position="64"/>
    </location>
</feature>
<name>A0A378JN67_9GAMM</name>
<protein>
    <submittedName>
        <fullName evidence="2">Protein of uncharacterized function (DUF2905)</fullName>
    </submittedName>
</protein>
<dbReference type="Pfam" id="PF11146">
    <property type="entry name" value="DUF2905"/>
    <property type="match status" value="1"/>
</dbReference>
<accession>A0A378JN67</accession>
<keyword evidence="3" id="KW-1185">Reference proteome</keyword>
<gene>
    <name evidence="2" type="ORF">NCTC13316_02941</name>
</gene>
<organism evidence="2 3">
    <name type="scientific">Legionella busanensis</name>
    <dbReference type="NCBI Taxonomy" id="190655"/>
    <lineage>
        <taxon>Bacteria</taxon>
        <taxon>Pseudomonadati</taxon>
        <taxon>Pseudomonadota</taxon>
        <taxon>Gammaproteobacteria</taxon>
        <taxon>Legionellales</taxon>
        <taxon>Legionellaceae</taxon>
        <taxon>Legionella</taxon>
    </lineage>
</organism>
<dbReference type="PANTHER" id="PTHR36443:SF1">
    <property type="entry name" value="BSR5223 PROTEIN"/>
    <property type="match status" value="1"/>
</dbReference>
<dbReference type="EMBL" id="UGOD01000001">
    <property type="protein sequence ID" value="STX52816.1"/>
    <property type="molecule type" value="Genomic_DNA"/>
</dbReference>
<keyword evidence="1" id="KW-1133">Transmembrane helix</keyword>
<dbReference type="InterPro" id="IPR021320">
    <property type="entry name" value="DUF2905"/>
</dbReference>
<evidence type="ECO:0000313" key="2">
    <source>
        <dbReference type="EMBL" id="STX52816.1"/>
    </source>
</evidence>